<dbReference type="Proteomes" id="UP001457282">
    <property type="component" value="Unassembled WGS sequence"/>
</dbReference>
<proteinExistence type="predicted"/>
<name>A0AAW1Y9Z0_RUBAR</name>
<evidence type="ECO:0000313" key="2">
    <source>
        <dbReference type="Proteomes" id="UP001457282"/>
    </source>
</evidence>
<gene>
    <name evidence="1" type="ORF">M0R45_010295</name>
</gene>
<evidence type="ECO:0000313" key="1">
    <source>
        <dbReference type="EMBL" id="KAK9944743.1"/>
    </source>
</evidence>
<sequence>MLSLHSSAGSTCWAAAFTEGGEIDVSTCLQEPGHGHVVEDLWIRSVIPVSGNRHVEEALGLRLSGREKIGSVAHRPSLKS</sequence>
<keyword evidence="2" id="KW-1185">Reference proteome</keyword>
<comment type="caution">
    <text evidence="1">The sequence shown here is derived from an EMBL/GenBank/DDBJ whole genome shotgun (WGS) entry which is preliminary data.</text>
</comment>
<dbReference type="AlphaFoldDB" id="A0AAW1Y9Z0"/>
<accession>A0AAW1Y9Z0</accession>
<protein>
    <submittedName>
        <fullName evidence="1">Uncharacterized protein</fullName>
    </submittedName>
</protein>
<organism evidence="1 2">
    <name type="scientific">Rubus argutus</name>
    <name type="common">Southern blackberry</name>
    <dbReference type="NCBI Taxonomy" id="59490"/>
    <lineage>
        <taxon>Eukaryota</taxon>
        <taxon>Viridiplantae</taxon>
        <taxon>Streptophyta</taxon>
        <taxon>Embryophyta</taxon>
        <taxon>Tracheophyta</taxon>
        <taxon>Spermatophyta</taxon>
        <taxon>Magnoliopsida</taxon>
        <taxon>eudicotyledons</taxon>
        <taxon>Gunneridae</taxon>
        <taxon>Pentapetalae</taxon>
        <taxon>rosids</taxon>
        <taxon>fabids</taxon>
        <taxon>Rosales</taxon>
        <taxon>Rosaceae</taxon>
        <taxon>Rosoideae</taxon>
        <taxon>Rosoideae incertae sedis</taxon>
        <taxon>Rubus</taxon>
    </lineage>
</organism>
<dbReference type="EMBL" id="JBEDUW010000002">
    <property type="protein sequence ID" value="KAK9944743.1"/>
    <property type="molecule type" value="Genomic_DNA"/>
</dbReference>
<reference evidence="1 2" key="1">
    <citation type="journal article" date="2023" name="G3 (Bethesda)">
        <title>A chromosome-length genome assembly and annotation of blackberry (Rubus argutus, cv. 'Hillquist').</title>
        <authorList>
            <person name="Bruna T."/>
            <person name="Aryal R."/>
            <person name="Dudchenko O."/>
            <person name="Sargent D.J."/>
            <person name="Mead D."/>
            <person name="Buti M."/>
            <person name="Cavallini A."/>
            <person name="Hytonen T."/>
            <person name="Andres J."/>
            <person name="Pham M."/>
            <person name="Weisz D."/>
            <person name="Mascagni F."/>
            <person name="Usai G."/>
            <person name="Natali L."/>
            <person name="Bassil N."/>
            <person name="Fernandez G.E."/>
            <person name="Lomsadze A."/>
            <person name="Armour M."/>
            <person name="Olukolu B."/>
            <person name="Poorten T."/>
            <person name="Britton C."/>
            <person name="Davik J."/>
            <person name="Ashrafi H."/>
            <person name="Aiden E.L."/>
            <person name="Borodovsky M."/>
            <person name="Worthington M."/>
        </authorList>
    </citation>
    <scope>NUCLEOTIDE SEQUENCE [LARGE SCALE GENOMIC DNA]</scope>
    <source>
        <strain evidence="1">PI 553951</strain>
    </source>
</reference>